<dbReference type="PROSITE" id="PS51257">
    <property type="entry name" value="PROKAR_LIPOPROTEIN"/>
    <property type="match status" value="1"/>
</dbReference>
<accession>A0A9D1KWE4</accession>
<keyword evidence="8" id="KW-0732">Signal</keyword>
<dbReference type="Pfam" id="PF04277">
    <property type="entry name" value="OAD_gamma"/>
    <property type="match status" value="1"/>
</dbReference>
<dbReference type="GO" id="GO:0036376">
    <property type="term" value="P:sodium ion export across plasma membrane"/>
    <property type="evidence" value="ECO:0007669"/>
    <property type="project" value="InterPro"/>
</dbReference>
<evidence type="ECO:0000256" key="5">
    <source>
        <dbReference type="ARBA" id="ARBA00023136"/>
    </source>
</evidence>
<feature type="chain" id="PRO_5038779293" evidence="8">
    <location>
        <begin position="20"/>
        <end position="268"/>
    </location>
</feature>
<protein>
    <submittedName>
        <fullName evidence="9">OadG family protein</fullName>
    </submittedName>
</protein>
<organism evidence="9 10">
    <name type="scientific">Candidatus Onthocola gallistercoris</name>
    <dbReference type="NCBI Taxonomy" id="2840876"/>
    <lineage>
        <taxon>Bacteria</taxon>
        <taxon>Bacillati</taxon>
        <taxon>Bacillota</taxon>
        <taxon>Bacilli</taxon>
        <taxon>Candidatus Onthocola</taxon>
    </lineage>
</organism>
<evidence type="ECO:0000313" key="9">
    <source>
        <dbReference type="EMBL" id="HIU02297.1"/>
    </source>
</evidence>
<evidence type="ECO:0000256" key="3">
    <source>
        <dbReference type="ARBA" id="ARBA00022692"/>
    </source>
</evidence>
<evidence type="ECO:0000256" key="1">
    <source>
        <dbReference type="ARBA" id="ARBA00004236"/>
    </source>
</evidence>
<evidence type="ECO:0000256" key="6">
    <source>
        <dbReference type="SAM" id="MobiDB-lite"/>
    </source>
</evidence>
<gene>
    <name evidence="9" type="ORF">IAB63_03480</name>
</gene>
<reference evidence="9" key="1">
    <citation type="submission" date="2020-10" db="EMBL/GenBank/DDBJ databases">
        <authorList>
            <person name="Gilroy R."/>
        </authorList>
    </citation>
    <scope>NUCLEOTIDE SEQUENCE</scope>
    <source>
        <strain evidence="9">CHK187-14744</strain>
    </source>
</reference>
<keyword evidence="2" id="KW-1003">Cell membrane</keyword>
<evidence type="ECO:0000256" key="8">
    <source>
        <dbReference type="SAM" id="SignalP"/>
    </source>
</evidence>
<evidence type="ECO:0000256" key="4">
    <source>
        <dbReference type="ARBA" id="ARBA00022989"/>
    </source>
</evidence>
<name>A0A9D1KWE4_9FIRM</name>
<reference evidence="9" key="2">
    <citation type="journal article" date="2021" name="PeerJ">
        <title>Extensive microbial diversity within the chicken gut microbiome revealed by metagenomics and culture.</title>
        <authorList>
            <person name="Gilroy R."/>
            <person name="Ravi A."/>
            <person name="Getino M."/>
            <person name="Pursley I."/>
            <person name="Horton D.L."/>
            <person name="Alikhan N.F."/>
            <person name="Baker D."/>
            <person name="Gharbi K."/>
            <person name="Hall N."/>
            <person name="Watson M."/>
            <person name="Adriaenssens E.M."/>
            <person name="Foster-Nyarko E."/>
            <person name="Jarju S."/>
            <person name="Secka A."/>
            <person name="Antonio M."/>
            <person name="Oren A."/>
            <person name="Chaudhuri R.R."/>
            <person name="La Ragione R."/>
            <person name="Hildebrand F."/>
            <person name="Pallen M.J."/>
        </authorList>
    </citation>
    <scope>NUCLEOTIDE SEQUENCE</scope>
    <source>
        <strain evidence="9">CHK187-14744</strain>
    </source>
</reference>
<feature type="signal peptide" evidence="8">
    <location>
        <begin position="1"/>
        <end position="19"/>
    </location>
</feature>
<feature type="region of interest" description="Disordered" evidence="6">
    <location>
        <begin position="199"/>
        <end position="223"/>
    </location>
</feature>
<dbReference type="Proteomes" id="UP000824164">
    <property type="component" value="Unassembled WGS sequence"/>
</dbReference>
<feature type="transmembrane region" description="Helical" evidence="7">
    <location>
        <begin position="162"/>
        <end position="185"/>
    </location>
</feature>
<comment type="caution">
    <text evidence="9">The sequence shown here is derived from an EMBL/GenBank/DDBJ whole genome shotgun (WGS) entry which is preliminary data.</text>
</comment>
<keyword evidence="3 7" id="KW-0812">Transmembrane</keyword>
<proteinExistence type="predicted"/>
<dbReference type="InterPro" id="IPR005899">
    <property type="entry name" value="Na_pump_deCOase"/>
</dbReference>
<dbReference type="GO" id="GO:0005886">
    <property type="term" value="C:plasma membrane"/>
    <property type="evidence" value="ECO:0007669"/>
    <property type="project" value="UniProtKB-SubCell"/>
</dbReference>
<evidence type="ECO:0000256" key="7">
    <source>
        <dbReference type="SAM" id="Phobius"/>
    </source>
</evidence>
<evidence type="ECO:0000256" key="2">
    <source>
        <dbReference type="ARBA" id="ARBA00022475"/>
    </source>
</evidence>
<comment type="subcellular location">
    <subcellularLocation>
        <location evidence="1">Cell membrane</location>
    </subcellularLocation>
</comment>
<feature type="compositionally biased region" description="Basic and acidic residues" evidence="6">
    <location>
        <begin position="199"/>
        <end position="208"/>
    </location>
</feature>
<evidence type="ECO:0000313" key="10">
    <source>
        <dbReference type="Proteomes" id="UP000824164"/>
    </source>
</evidence>
<dbReference type="AlphaFoldDB" id="A0A9D1KWE4"/>
<dbReference type="NCBIfam" id="TIGR01195">
    <property type="entry name" value="oadG_fam"/>
    <property type="match status" value="1"/>
</dbReference>
<keyword evidence="5 7" id="KW-0472">Membrane</keyword>
<dbReference type="GO" id="GO:0015081">
    <property type="term" value="F:sodium ion transmembrane transporter activity"/>
    <property type="evidence" value="ECO:0007669"/>
    <property type="project" value="InterPro"/>
</dbReference>
<keyword evidence="4 7" id="KW-1133">Transmembrane helix</keyword>
<dbReference type="EMBL" id="DVLT01000024">
    <property type="protein sequence ID" value="HIU02297.1"/>
    <property type="molecule type" value="Genomic_DNA"/>
</dbReference>
<sequence length="268" mass="29147">MKKLASLILCMILSVAVLSGCTSESGLTNEEISSLYDVASIQTATEQYLQNFAAISDEQADEMLAADSRMLSADKDTANAIRSGLQSWKTANGDLGTLISIDQFEIKEMDDGIAGTIRATFELRTAEFSVTFSEDLSSVTEISIIPDYTMGEKLQKAGLNTVMGMGTVFVVLILISLIIYAMGYIPKIQARFAKGKEETEVLPSEEKAPVMAAEPQDGEPETDDTQLVAVITAAIAASEDVPADQLVVRSIRRRPSAHWKHSQDMRRI</sequence>